<dbReference type="RefSeq" id="WP_344449396.1">
    <property type="nucleotide sequence ID" value="NZ_BAAATZ010000006.1"/>
</dbReference>
<protein>
    <recommendedName>
        <fullName evidence="3">DUF2188 domain-containing protein</fullName>
    </recommendedName>
</protein>
<keyword evidence="2" id="KW-1185">Reference proteome</keyword>
<comment type="caution">
    <text evidence="1">The sequence shown here is derived from an EMBL/GenBank/DDBJ whole genome shotgun (WGS) entry which is preliminary data.</text>
</comment>
<evidence type="ECO:0000313" key="2">
    <source>
        <dbReference type="Proteomes" id="UP001501842"/>
    </source>
</evidence>
<evidence type="ECO:0000313" key="1">
    <source>
        <dbReference type="EMBL" id="GAA2722205.1"/>
    </source>
</evidence>
<reference evidence="1 2" key="1">
    <citation type="journal article" date="2019" name="Int. J. Syst. Evol. Microbiol.">
        <title>The Global Catalogue of Microorganisms (GCM) 10K type strain sequencing project: providing services to taxonomists for standard genome sequencing and annotation.</title>
        <authorList>
            <consortium name="The Broad Institute Genomics Platform"/>
            <consortium name="The Broad Institute Genome Sequencing Center for Infectious Disease"/>
            <person name="Wu L."/>
            <person name="Ma J."/>
        </authorList>
    </citation>
    <scope>NUCLEOTIDE SEQUENCE [LARGE SCALE GENOMIC DNA]</scope>
    <source>
        <strain evidence="1 2">JCM 8201</strain>
    </source>
</reference>
<organism evidence="1 2">
    <name type="scientific">Actinocorallia aurantiaca</name>
    <dbReference type="NCBI Taxonomy" id="46204"/>
    <lineage>
        <taxon>Bacteria</taxon>
        <taxon>Bacillati</taxon>
        <taxon>Actinomycetota</taxon>
        <taxon>Actinomycetes</taxon>
        <taxon>Streptosporangiales</taxon>
        <taxon>Thermomonosporaceae</taxon>
        <taxon>Actinocorallia</taxon>
    </lineage>
</organism>
<evidence type="ECO:0008006" key="3">
    <source>
        <dbReference type="Google" id="ProtNLM"/>
    </source>
</evidence>
<proteinExistence type="predicted"/>
<sequence>MVDFADLKASIEAEHPGWVVWRSDAGRWYATRSGDLTDAQLGAGLAMTLASDDEQGLRDQLDGQARADAGG</sequence>
<name>A0ABN3U0J3_9ACTN</name>
<dbReference type="Proteomes" id="UP001501842">
    <property type="component" value="Unassembled WGS sequence"/>
</dbReference>
<dbReference type="EMBL" id="BAAATZ010000006">
    <property type="protein sequence ID" value="GAA2722205.1"/>
    <property type="molecule type" value="Genomic_DNA"/>
</dbReference>
<accession>A0ABN3U0J3</accession>
<gene>
    <name evidence="1" type="ORF">GCM10010439_14180</name>
</gene>